<dbReference type="EMBL" id="CP000759">
    <property type="protein sequence ID" value="ABS16826.1"/>
    <property type="molecule type" value="Genomic_DNA"/>
</dbReference>
<proteinExistence type="predicted"/>
<gene>
    <name evidence="2" type="ordered locus">Oant_4124</name>
</gene>
<organism evidence="2 3">
    <name type="scientific">Brucella anthropi (strain ATCC 49188 / DSM 6882 / CCUG 24695 / JCM 21032 / LMG 3331 / NBRC 15819 / NCTC 12168 / Alc 37)</name>
    <name type="common">Ochrobactrum anthropi</name>
    <dbReference type="NCBI Taxonomy" id="439375"/>
    <lineage>
        <taxon>Bacteria</taxon>
        <taxon>Pseudomonadati</taxon>
        <taxon>Pseudomonadota</taxon>
        <taxon>Alphaproteobacteria</taxon>
        <taxon>Hyphomicrobiales</taxon>
        <taxon>Brucellaceae</taxon>
        <taxon>Brucella/Ochrobactrum group</taxon>
        <taxon>Brucella</taxon>
    </lineage>
</organism>
<evidence type="ECO:0000313" key="2">
    <source>
        <dbReference type="EMBL" id="ABS16826.1"/>
    </source>
</evidence>
<protein>
    <submittedName>
        <fullName evidence="2">Uncharacterized protein</fullName>
    </submittedName>
</protein>
<sequence>MTIKPDFPRFFPFIISSCARFQDASLKGVRRMNLVKGLIAGVLGVGMLIGAGAANAAPTLNVAKPDVSSNVEQVRDHRGHHSRKHWKKRHHYKRNNWRSHHRHYRGPRWHSHRHYRHNAWRNHHRHHYYSGPRVRRGHY</sequence>
<reference evidence="2 3" key="1">
    <citation type="journal article" date="2011" name="J. Bacteriol.">
        <title>Genome of Ochrobactrum anthropi ATCC 49188 T, a versatile opportunistic pathogen and symbiont of several eukaryotic hosts.</title>
        <authorList>
            <person name="Chain P.S."/>
            <person name="Lang D.M."/>
            <person name="Comerci D.J."/>
            <person name="Malfatti S.A."/>
            <person name="Vergez L.M."/>
            <person name="Shin M."/>
            <person name="Ugalde R.A."/>
            <person name="Garcia E."/>
            <person name="Tolmasky M.E."/>
        </authorList>
    </citation>
    <scope>NUCLEOTIDE SEQUENCE [LARGE SCALE GENOMIC DNA]</scope>
    <source>
        <strain evidence="3">ATCC 49188 / DSM 6882 / CCUG 24695 / JCM 21032 / LMG 3331 / NBRC 15819 / NCTC 12168 / Alc 37</strain>
    </source>
</reference>
<evidence type="ECO:0000256" key="1">
    <source>
        <dbReference type="SAM" id="MobiDB-lite"/>
    </source>
</evidence>
<accession>A6X6H2</accession>
<dbReference type="AlphaFoldDB" id="A6X6H2"/>
<dbReference type="KEGG" id="oan:Oant_4124"/>
<feature type="region of interest" description="Disordered" evidence="1">
    <location>
        <begin position="68"/>
        <end position="111"/>
    </location>
</feature>
<dbReference type="Proteomes" id="UP000002301">
    <property type="component" value="Chromosome 2"/>
</dbReference>
<keyword evidence="3" id="KW-1185">Reference proteome</keyword>
<dbReference type="HOGENOM" id="CLU_1843077_0_0_5"/>
<name>A6X6H2_BRUA4</name>
<feature type="compositionally biased region" description="Basic residues" evidence="1">
    <location>
        <begin position="77"/>
        <end position="111"/>
    </location>
</feature>
<evidence type="ECO:0000313" key="3">
    <source>
        <dbReference type="Proteomes" id="UP000002301"/>
    </source>
</evidence>